<accession>A0A5T0UJC9</accession>
<gene>
    <name evidence="7" type="ORF">CW563_10110</name>
</gene>
<proteinExistence type="predicted"/>
<dbReference type="PROSITE" id="PS50929">
    <property type="entry name" value="ABC_TM1F"/>
    <property type="match status" value="1"/>
</dbReference>
<keyword evidence="4 5" id="KW-0472">Membrane</keyword>
<keyword evidence="2 5" id="KW-0812">Transmembrane</keyword>
<evidence type="ECO:0000259" key="6">
    <source>
        <dbReference type="PROSITE" id="PS50929"/>
    </source>
</evidence>
<feature type="domain" description="ABC transmembrane type-1" evidence="6">
    <location>
        <begin position="18"/>
        <end position="132"/>
    </location>
</feature>
<evidence type="ECO:0000256" key="3">
    <source>
        <dbReference type="ARBA" id="ARBA00022989"/>
    </source>
</evidence>
<dbReference type="Pfam" id="PF00664">
    <property type="entry name" value="ABC_membrane"/>
    <property type="match status" value="1"/>
</dbReference>
<name>A0A5T0UJC9_CAMJU</name>
<dbReference type="InterPro" id="IPR011527">
    <property type="entry name" value="ABC1_TM_dom"/>
</dbReference>
<dbReference type="SUPFAM" id="SSF90123">
    <property type="entry name" value="ABC transporter transmembrane region"/>
    <property type="match status" value="1"/>
</dbReference>
<feature type="non-terminal residue" evidence="7">
    <location>
        <position position="132"/>
    </location>
</feature>
<evidence type="ECO:0000256" key="5">
    <source>
        <dbReference type="SAM" id="Phobius"/>
    </source>
</evidence>
<keyword evidence="7" id="KW-0547">Nucleotide-binding</keyword>
<evidence type="ECO:0000256" key="1">
    <source>
        <dbReference type="ARBA" id="ARBA00004651"/>
    </source>
</evidence>
<evidence type="ECO:0000313" key="7">
    <source>
        <dbReference type="EMBL" id="EAK3904420.1"/>
    </source>
</evidence>
<dbReference type="EMBL" id="AACFVE010000324">
    <property type="protein sequence ID" value="EAK3904420.1"/>
    <property type="molecule type" value="Genomic_DNA"/>
</dbReference>
<dbReference type="AlphaFoldDB" id="A0A5T0UJC9"/>
<protein>
    <submittedName>
        <fullName evidence="7">ABC transporter ATP-binding protein</fullName>
    </submittedName>
</protein>
<reference evidence="7" key="1">
    <citation type="submission" date="2018-06" db="EMBL/GenBank/DDBJ databases">
        <authorList>
            <consortium name="PulseNet: The National Subtyping Network for Foodborne Disease Surveillance"/>
            <person name="Tarr C.L."/>
            <person name="Trees E."/>
            <person name="Katz L.S."/>
            <person name="Carleton-Romer H.A."/>
            <person name="Stroika S."/>
            <person name="Kucerova Z."/>
            <person name="Roache K.F."/>
            <person name="Sabol A.L."/>
            <person name="Besser J."/>
            <person name="Gerner-Smidt P."/>
        </authorList>
    </citation>
    <scope>NUCLEOTIDE SEQUENCE</scope>
    <source>
        <strain evidence="7">PNUSAC003301</strain>
    </source>
</reference>
<dbReference type="GO" id="GO:0005886">
    <property type="term" value="C:plasma membrane"/>
    <property type="evidence" value="ECO:0007669"/>
    <property type="project" value="UniProtKB-SubCell"/>
</dbReference>
<organism evidence="7">
    <name type="scientific">Campylobacter jejuni</name>
    <dbReference type="NCBI Taxonomy" id="197"/>
    <lineage>
        <taxon>Bacteria</taxon>
        <taxon>Pseudomonadati</taxon>
        <taxon>Campylobacterota</taxon>
        <taxon>Epsilonproteobacteria</taxon>
        <taxon>Campylobacterales</taxon>
        <taxon>Campylobacteraceae</taxon>
        <taxon>Campylobacter</taxon>
    </lineage>
</organism>
<dbReference type="GO" id="GO:0005524">
    <property type="term" value="F:ATP binding"/>
    <property type="evidence" value="ECO:0007669"/>
    <property type="project" value="UniProtKB-KW"/>
</dbReference>
<feature type="transmembrane region" description="Helical" evidence="5">
    <location>
        <begin position="12"/>
        <end position="30"/>
    </location>
</feature>
<keyword evidence="7" id="KW-0067">ATP-binding</keyword>
<dbReference type="GO" id="GO:0140359">
    <property type="term" value="F:ABC-type transporter activity"/>
    <property type="evidence" value="ECO:0007669"/>
    <property type="project" value="InterPro"/>
</dbReference>
<feature type="non-terminal residue" evidence="7">
    <location>
        <position position="1"/>
    </location>
</feature>
<keyword evidence="3 5" id="KW-1133">Transmembrane helix</keyword>
<evidence type="ECO:0000256" key="2">
    <source>
        <dbReference type="ARBA" id="ARBA00022692"/>
    </source>
</evidence>
<feature type="transmembrane region" description="Helical" evidence="5">
    <location>
        <begin position="75"/>
        <end position="100"/>
    </location>
</feature>
<evidence type="ECO:0000256" key="4">
    <source>
        <dbReference type="ARBA" id="ARBA00023136"/>
    </source>
</evidence>
<sequence length="132" mass="15020">KTTFRLIKYMSPWKWGLLLVIIFAISSVIFQTVTPKILGQATTEIFNGVLLGYKQMKAGQHLTSLPIDFDAIKHILLIVGSFYAIAAVLSFAQQLIMANISQKIVYRLRKDLKEKMQRLPISYYDTHSNGDI</sequence>
<dbReference type="Gene3D" id="1.20.1560.10">
    <property type="entry name" value="ABC transporter type 1, transmembrane domain"/>
    <property type="match status" value="1"/>
</dbReference>
<dbReference type="InterPro" id="IPR036640">
    <property type="entry name" value="ABC1_TM_sf"/>
</dbReference>
<comment type="caution">
    <text evidence="7">The sequence shown here is derived from an EMBL/GenBank/DDBJ whole genome shotgun (WGS) entry which is preliminary data.</text>
</comment>
<comment type="subcellular location">
    <subcellularLocation>
        <location evidence="1">Cell membrane</location>
        <topology evidence="1">Multi-pass membrane protein</topology>
    </subcellularLocation>
</comment>